<feature type="active site" description="Tele-AMP-histidine intermediate" evidence="1">
    <location>
        <position position="102"/>
    </location>
</feature>
<dbReference type="InterPro" id="IPR001310">
    <property type="entry name" value="Histidine_triad_HIT"/>
</dbReference>
<organism evidence="5 6">
    <name type="scientific">Candidatus Lumbricidiphila eiseniae</name>
    <dbReference type="NCBI Taxonomy" id="1969409"/>
    <lineage>
        <taxon>Bacteria</taxon>
        <taxon>Bacillati</taxon>
        <taxon>Actinomycetota</taxon>
        <taxon>Actinomycetes</taxon>
        <taxon>Micrococcales</taxon>
        <taxon>Microbacteriaceae</taxon>
        <taxon>Candidatus Lumbricidiphila</taxon>
    </lineage>
</organism>
<proteinExistence type="predicted"/>
<name>A0A2A6FSX7_9MICO</name>
<dbReference type="EMBL" id="NAEP01000032">
    <property type="protein sequence ID" value="PDQ35533.1"/>
    <property type="molecule type" value="Genomic_DNA"/>
</dbReference>
<sequence length="118" mass="12573">MTDHTRSVFERIALREIPATIRAETERVIAFDDIAPQAPIHVVITPKVCGYRSVVELAAGDPALLAELVRVAADVAVQLCDGQFRLVFNTGEDAGQTVFHVHAHMLGGGLKEGSLGGA</sequence>
<dbReference type="InterPro" id="IPR036265">
    <property type="entry name" value="HIT-like_sf"/>
</dbReference>
<accession>A0A2A6FSX7</accession>
<reference evidence="6" key="1">
    <citation type="submission" date="2017-03" db="EMBL/GenBank/DDBJ databases">
        <authorList>
            <person name="Lund M.B."/>
        </authorList>
    </citation>
    <scope>NUCLEOTIDE SEQUENCE [LARGE SCALE GENOMIC DNA]</scope>
</reference>
<gene>
    <name evidence="5" type="ORF">B5766_05585</name>
</gene>
<evidence type="ECO:0000256" key="3">
    <source>
        <dbReference type="PROSITE-ProRule" id="PRU00464"/>
    </source>
</evidence>
<dbReference type="Proteomes" id="UP000219994">
    <property type="component" value="Unassembled WGS sequence"/>
</dbReference>
<dbReference type="Gene3D" id="3.30.428.10">
    <property type="entry name" value="HIT-like"/>
    <property type="match status" value="1"/>
</dbReference>
<dbReference type="AlphaFoldDB" id="A0A2A6FSX7"/>
<feature type="domain" description="HIT" evidence="4">
    <location>
        <begin position="8"/>
        <end position="115"/>
    </location>
</feature>
<evidence type="ECO:0000313" key="5">
    <source>
        <dbReference type="EMBL" id="PDQ35533.1"/>
    </source>
</evidence>
<evidence type="ECO:0000259" key="4">
    <source>
        <dbReference type="PROSITE" id="PS51084"/>
    </source>
</evidence>
<dbReference type="InterPro" id="IPR011146">
    <property type="entry name" value="HIT-like"/>
</dbReference>
<dbReference type="PROSITE" id="PS51084">
    <property type="entry name" value="HIT_2"/>
    <property type="match status" value="1"/>
</dbReference>
<protein>
    <submittedName>
        <fullName evidence="5">Histidine triad nucleotide-binding protein</fullName>
    </submittedName>
</protein>
<feature type="short sequence motif" description="Histidine triad motif" evidence="2 3">
    <location>
        <begin position="100"/>
        <end position="104"/>
    </location>
</feature>
<evidence type="ECO:0000256" key="1">
    <source>
        <dbReference type="PIRSR" id="PIRSR601310-1"/>
    </source>
</evidence>
<evidence type="ECO:0000256" key="2">
    <source>
        <dbReference type="PIRSR" id="PIRSR601310-3"/>
    </source>
</evidence>
<dbReference type="GO" id="GO:0003824">
    <property type="term" value="F:catalytic activity"/>
    <property type="evidence" value="ECO:0007669"/>
    <property type="project" value="InterPro"/>
</dbReference>
<dbReference type="PRINTS" id="PR00332">
    <property type="entry name" value="HISTRIAD"/>
</dbReference>
<dbReference type="SUPFAM" id="SSF54197">
    <property type="entry name" value="HIT-like"/>
    <property type="match status" value="1"/>
</dbReference>
<dbReference type="PANTHER" id="PTHR23089">
    <property type="entry name" value="HISTIDINE TRIAD HIT PROTEIN"/>
    <property type="match status" value="1"/>
</dbReference>
<evidence type="ECO:0000313" key="6">
    <source>
        <dbReference type="Proteomes" id="UP000219994"/>
    </source>
</evidence>
<comment type="caution">
    <text evidence="5">The sequence shown here is derived from an EMBL/GenBank/DDBJ whole genome shotgun (WGS) entry which is preliminary data.</text>
</comment>
<dbReference type="Pfam" id="PF01230">
    <property type="entry name" value="HIT"/>
    <property type="match status" value="1"/>
</dbReference>